<protein>
    <submittedName>
        <fullName evidence="1">Uncharacterized protein</fullName>
    </submittedName>
</protein>
<evidence type="ECO:0000313" key="1">
    <source>
        <dbReference type="EMBL" id="AKC57561.1"/>
    </source>
</evidence>
<organism evidence="1">
    <name type="scientific">Fusobacterium phage Funu2</name>
    <dbReference type="NCBI Taxonomy" id="1640978"/>
    <lineage>
        <taxon>Viruses</taxon>
        <taxon>Duplodnaviria</taxon>
        <taxon>Heunggongvirae</taxon>
        <taxon>Uroviricota</taxon>
        <taxon>Caudoviricetes</taxon>
    </lineage>
</organism>
<name>A0A0E3U260_9CAUD</name>
<gene>
    <name evidence="1" type="ORF">HMPREF1994_00002</name>
</gene>
<proteinExistence type="predicted"/>
<dbReference type="EMBL" id="KR131711">
    <property type="protein sequence ID" value="AKC57561.1"/>
    <property type="molecule type" value="Genomic_DNA"/>
</dbReference>
<sequence length="131" mass="15652">MKKFVEQYDIRMSPDRIRIATQFRKEYLREFYKYKVTAIEKYLIARLEEEKCNNNFDKASKIDKILSSIIGIADSTDFIKIEESIAYDNEREFQRVVFEINTTNIELARFGIDLENDTFNIIKAMENQINE</sequence>
<reference evidence="1" key="1">
    <citation type="submission" date="2015-04" db="EMBL/GenBank/DDBJ databases">
        <title>The Genome Sequence of Fusobacterium phage Funu2.</title>
        <authorList>
            <consortium name="The Broad Institute Genomics Platform"/>
            <person name="Earl A."/>
            <person name="Allen-Vercoe E."/>
            <person name="Daigneault M."/>
            <person name="Young S."/>
            <person name="Zeng Q."/>
            <person name="Gargeya S."/>
            <person name="Fitzgerald M."/>
            <person name="Abouelleil A."/>
            <person name="Alvarado L."/>
            <person name="Chapman S."/>
            <person name="Gainer-Dewar J."/>
            <person name="Goldberg J."/>
            <person name="Griggs A."/>
            <person name="Gujja S."/>
            <person name="Hansen M."/>
            <person name="Howarth C."/>
            <person name="Imamovic A."/>
            <person name="Ireland A."/>
            <person name="Larimer J."/>
            <person name="McCowan C."/>
            <person name="Murphy C."/>
            <person name="Pearson M."/>
            <person name="Poon T."/>
            <person name="Priest M."/>
            <person name="Roberts A."/>
            <person name="Saif S."/>
            <person name="Shea T."/>
            <person name="Sykes S."/>
            <person name="Wortman J."/>
            <person name="Nusbaum C."/>
            <person name="Birren B."/>
        </authorList>
    </citation>
    <scope>NUCLEOTIDE SEQUENCE</scope>
</reference>
<accession>A0A0E3U260</accession>